<dbReference type="Proteomes" id="UP000179179">
    <property type="component" value="Unassembled WGS sequence"/>
</dbReference>
<dbReference type="STRING" id="109264.A0A1F8AES7"/>
<dbReference type="AlphaFoldDB" id="A0A1F8AES7"/>
<evidence type="ECO:0000313" key="1">
    <source>
        <dbReference type="EMBL" id="OGM50230.1"/>
    </source>
</evidence>
<reference evidence="1 2" key="1">
    <citation type="journal article" date="2016" name="Genome Biol. Evol.">
        <title>Draft genome sequence of an aflatoxigenic Aspergillus species, A. bombycis.</title>
        <authorList>
            <person name="Moore G.G."/>
            <person name="Mack B.M."/>
            <person name="Beltz S.B."/>
            <person name="Gilbert M.K."/>
        </authorList>
    </citation>
    <scope>NUCLEOTIDE SEQUENCE [LARGE SCALE GENOMIC DNA]</scope>
    <source>
        <strain evidence="2">NRRL 26010</strain>
    </source>
</reference>
<dbReference type="OrthoDB" id="5376710at2759"/>
<dbReference type="RefSeq" id="XP_022393947.1">
    <property type="nucleotide sequence ID" value="XM_022528289.1"/>
</dbReference>
<proteinExistence type="predicted"/>
<keyword evidence="2" id="KW-1185">Reference proteome</keyword>
<comment type="caution">
    <text evidence="1">The sequence shown here is derived from an EMBL/GenBank/DDBJ whole genome shotgun (WGS) entry which is preliminary data.</text>
</comment>
<accession>A0A1F8AES7</accession>
<dbReference type="SUPFAM" id="SSF46934">
    <property type="entry name" value="UBA-like"/>
    <property type="match status" value="1"/>
</dbReference>
<organism evidence="1 2">
    <name type="scientific">Aspergillus bombycis</name>
    <dbReference type="NCBI Taxonomy" id="109264"/>
    <lineage>
        <taxon>Eukaryota</taxon>
        <taxon>Fungi</taxon>
        <taxon>Dikarya</taxon>
        <taxon>Ascomycota</taxon>
        <taxon>Pezizomycotina</taxon>
        <taxon>Eurotiomycetes</taxon>
        <taxon>Eurotiomycetidae</taxon>
        <taxon>Eurotiales</taxon>
        <taxon>Aspergillaceae</taxon>
        <taxon>Aspergillus</taxon>
    </lineage>
</organism>
<gene>
    <name evidence="1" type="ORF">ABOM_001159</name>
</gene>
<protein>
    <submittedName>
        <fullName evidence="1">F-box domain protein</fullName>
    </submittedName>
</protein>
<name>A0A1F8AES7_9EURO</name>
<dbReference type="InterPro" id="IPR009060">
    <property type="entry name" value="UBA-like_sf"/>
</dbReference>
<dbReference type="GeneID" id="34444549"/>
<sequence>MTSYVAYCGPPSSQYAVKSRPPLATYQQPQVRDPVDQAIDMMVRELGFQEEDAKWALKVTDSGEGINANAAVSLLIREHQNYQRNNNVVSMRAYRSNSLLSSVIASPESMNSVWRWA</sequence>
<evidence type="ECO:0000313" key="2">
    <source>
        <dbReference type="Proteomes" id="UP000179179"/>
    </source>
</evidence>
<dbReference type="EMBL" id="LYCR01000004">
    <property type="protein sequence ID" value="OGM50230.1"/>
    <property type="molecule type" value="Genomic_DNA"/>
</dbReference>